<comment type="caution">
    <text evidence="1">The sequence shown here is derived from an EMBL/GenBank/DDBJ whole genome shotgun (WGS) entry which is preliminary data.</text>
</comment>
<accession>A0ABQ9HR36</accession>
<organism evidence="1 2">
    <name type="scientific">Dryococelus australis</name>
    <dbReference type="NCBI Taxonomy" id="614101"/>
    <lineage>
        <taxon>Eukaryota</taxon>
        <taxon>Metazoa</taxon>
        <taxon>Ecdysozoa</taxon>
        <taxon>Arthropoda</taxon>
        <taxon>Hexapoda</taxon>
        <taxon>Insecta</taxon>
        <taxon>Pterygota</taxon>
        <taxon>Neoptera</taxon>
        <taxon>Polyneoptera</taxon>
        <taxon>Phasmatodea</taxon>
        <taxon>Verophasmatodea</taxon>
        <taxon>Anareolatae</taxon>
        <taxon>Phasmatidae</taxon>
        <taxon>Eurycanthinae</taxon>
        <taxon>Dryococelus</taxon>
    </lineage>
</organism>
<evidence type="ECO:0000313" key="1">
    <source>
        <dbReference type="EMBL" id="KAJ8886843.1"/>
    </source>
</evidence>
<evidence type="ECO:0000313" key="2">
    <source>
        <dbReference type="Proteomes" id="UP001159363"/>
    </source>
</evidence>
<dbReference type="Proteomes" id="UP001159363">
    <property type="component" value="Chromosome X"/>
</dbReference>
<gene>
    <name evidence="1" type="ORF">PR048_013055</name>
</gene>
<sequence length="219" mass="24693">MADTNKPNILHLSGNLSEMWRRFIQNFNIYMIIRKNHRKSKAAILRNLVGEEAVKCARCLNCTAGQGKTCHMNNFNCIQENRVSKNYLNKSGVPADKITRDCVFMGVRDSALQQEMLRTQDLTLEKACELGRLAETSTQQLHCLRGEIKKTVISESTVPVSVNALISSKKNGAGLNRQNKEENTVKCKQCNYTHSWNKCPAYGKQCHKCGKLNHVASMC</sequence>
<reference evidence="1 2" key="1">
    <citation type="submission" date="2023-02" db="EMBL/GenBank/DDBJ databases">
        <title>LHISI_Scaffold_Assembly.</title>
        <authorList>
            <person name="Stuart O.P."/>
            <person name="Cleave R."/>
            <person name="Magrath M.J.L."/>
            <person name="Mikheyev A.S."/>
        </authorList>
    </citation>
    <scope>NUCLEOTIDE SEQUENCE [LARGE SCALE GENOMIC DNA]</scope>
    <source>
        <strain evidence="1">Daus_M_001</strain>
        <tissue evidence="1">Leg muscle</tissue>
    </source>
</reference>
<evidence type="ECO:0008006" key="3">
    <source>
        <dbReference type="Google" id="ProtNLM"/>
    </source>
</evidence>
<protein>
    <recommendedName>
        <fullName evidence="3">CCHC-type domain-containing protein</fullName>
    </recommendedName>
</protein>
<dbReference type="EMBL" id="JARBHB010000004">
    <property type="protein sequence ID" value="KAJ8886843.1"/>
    <property type="molecule type" value="Genomic_DNA"/>
</dbReference>
<proteinExistence type="predicted"/>
<keyword evidence="2" id="KW-1185">Reference proteome</keyword>
<name>A0ABQ9HR36_9NEOP</name>